<evidence type="ECO:0000313" key="3">
    <source>
        <dbReference type="EMBL" id="MFC6770738.1"/>
    </source>
</evidence>
<evidence type="ECO:0000256" key="1">
    <source>
        <dbReference type="SAM" id="MobiDB-lite"/>
    </source>
</evidence>
<dbReference type="InterPro" id="IPR011047">
    <property type="entry name" value="Quinoprotein_ADH-like_sf"/>
</dbReference>
<feature type="domain" description="Pyrrolo-quinoline quinone repeat" evidence="2">
    <location>
        <begin position="137"/>
        <end position="327"/>
    </location>
</feature>
<organism evidence="3 4">
    <name type="scientific">Halorubrum pallidum</name>
    <dbReference type="NCBI Taxonomy" id="1526114"/>
    <lineage>
        <taxon>Archaea</taxon>
        <taxon>Methanobacteriati</taxon>
        <taxon>Methanobacteriota</taxon>
        <taxon>Stenosarchaea group</taxon>
        <taxon>Halobacteria</taxon>
        <taxon>Halobacteriales</taxon>
        <taxon>Haloferacaceae</taxon>
        <taxon>Halorubrum</taxon>
    </lineage>
</organism>
<accession>A0ABD5T0L3</accession>
<proteinExistence type="predicted"/>
<dbReference type="AlphaFoldDB" id="A0ABD5T0L3"/>
<reference evidence="3 4" key="1">
    <citation type="journal article" date="2019" name="Int. J. Syst. Evol. Microbiol.">
        <title>The Global Catalogue of Microorganisms (GCM) 10K type strain sequencing project: providing services to taxonomists for standard genome sequencing and annotation.</title>
        <authorList>
            <consortium name="The Broad Institute Genomics Platform"/>
            <consortium name="The Broad Institute Genome Sequencing Center for Infectious Disease"/>
            <person name="Wu L."/>
            <person name="Ma J."/>
        </authorList>
    </citation>
    <scope>NUCLEOTIDE SEQUENCE [LARGE SCALE GENOMIC DNA]</scope>
    <source>
        <strain evidence="3 4">PJ61</strain>
    </source>
</reference>
<gene>
    <name evidence="3" type="ORF">ACFQDD_04260</name>
</gene>
<protein>
    <submittedName>
        <fullName evidence="3">PQQ-binding-like beta-propeller repeat protein</fullName>
    </submittedName>
</protein>
<dbReference type="Gene3D" id="2.130.10.10">
    <property type="entry name" value="YVTN repeat-like/Quinoprotein amine dehydrogenase"/>
    <property type="match status" value="1"/>
</dbReference>
<dbReference type="InterPro" id="IPR002372">
    <property type="entry name" value="PQQ_rpt_dom"/>
</dbReference>
<dbReference type="EMBL" id="JBHSWT010000126">
    <property type="protein sequence ID" value="MFC6770738.1"/>
    <property type="molecule type" value="Genomic_DNA"/>
</dbReference>
<dbReference type="Gene3D" id="2.40.128.630">
    <property type="match status" value="1"/>
</dbReference>
<feature type="region of interest" description="Disordered" evidence="1">
    <location>
        <begin position="348"/>
        <end position="369"/>
    </location>
</feature>
<dbReference type="Pfam" id="PF13360">
    <property type="entry name" value="PQQ_2"/>
    <property type="match status" value="1"/>
</dbReference>
<keyword evidence="4" id="KW-1185">Reference proteome</keyword>
<evidence type="ECO:0000259" key="2">
    <source>
        <dbReference type="Pfam" id="PF13360"/>
    </source>
</evidence>
<feature type="region of interest" description="Disordered" evidence="1">
    <location>
        <begin position="1"/>
        <end position="31"/>
    </location>
</feature>
<dbReference type="SUPFAM" id="SSF50998">
    <property type="entry name" value="Quinoprotein alcohol dehydrogenase-like"/>
    <property type="match status" value="1"/>
</dbReference>
<comment type="caution">
    <text evidence="3">The sequence shown here is derived from an EMBL/GenBank/DDBJ whole genome shotgun (WGS) entry which is preliminary data.</text>
</comment>
<dbReference type="PANTHER" id="PTHR34512">
    <property type="entry name" value="CELL SURFACE PROTEIN"/>
    <property type="match status" value="1"/>
</dbReference>
<evidence type="ECO:0000313" key="4">
    <source>
        <dbReference type="Proteomes" id="UP001596274"/>
    </source>
</evidence>
<dbReference type="Proteomes" id="UP001596274">
    <property type="component" value="Unassembled WGS sequence"/>
</dbReference>
<dbReference type="PANTHER" id="PTHR34512:SF30">
    <property type="entry name" value="OUTER MEMBRANE PROTEIN ASSEMBLY FACTOR BAMB"/>
    <property type="match status" value="1"/>
</dbReference>
<sequence>MTEDEDDGPDWRASLGSSDGSTKRRTEEVDTSILDPVVDDLEPVEPVWQVDKSGAGAEVHHETLFLFDHAWIEAYATDEYNVYSERGHPEYLWGFPKGAYSRVAGEFAGTGRHDETGQPTPFDSFLVGQEQVLIWDNSVIGAIDIRTGQDCWTHDIGEYISWCKSVPAVDRVVVRTKQALFGLDERTGELVWERSVPHGDRHTRPKITDSTVIDIDGESVIAQDVSDGSVRWRKETDAVLCTAQAGSIYIRHDVEGECLTRLSAADGTVEWRCPLTDTEPKRSDDGKVISRSPSEPRLSFRGDYCFIRDGETLRVLDATSGDQLSQFQILDQMVQATETHVLFVTEDEIEDDDEDDDSESDEAGWGMSQSHHRLERTFEVYDVETENQVFTTTVETDEPSLRKTASNAMAALCDEKLFLVTVSGITVYTLDSSQATAHYDFVDTDTGRRQRSPRIVRVEEMVYISAGQDGLLCLAPSGEIEWYSEIGGGVLLDDEIQPSAIYVDTDEDLLPCFAA</sequence>
<feature type="compositionally biased region" description="Acidic residues" evidence="1">
    <location>
        <begin position="348"/>
        <end position="362"/>
    </location>
</feature>
<dbReference type="InterPro" id="IPR015943">
    <property type="entry name" value="WD40/YVTN_repeat-like_dom_sf"/>
</dbReference>
<name>A0ABD5T0L3_9EURY</name>